<feature type="transmembrane region" description="Helical" evidence="8">
    <location>
        <begin position="343"/>
        <end position="363"/>
    </location>
</feature>
<feature type="transmembrane region" description="Helical" evidence="8">
    <location>
        <begin position="44"/>
        <end position="65"/>
    </location>
</feature>
<comment type="subcellular location">
    <subcellularLocation>
        <location evidence="8">Cell inner membrane</location>
        <topology evidence="8">Multi-pass membrane protein</topology>
    </subcellularLocation>
    <subcellularLocation>
        <location evidence="1">Cell membrane</location>
        <topology evidence="1">Multi-pass membrane protein</topology>
    </subcellularLocation>
</comment>
<dbReference type="PROSITE" id="PS50850">
    <property type="entry name" value="MFS"/>
    <property type="match status" value="1"/>
</dbReference>
<evidence type="ECO:0000256" key="8">
    <source>
        <dbReference type="RuleBase" id="RU365088"/>
    </source>
</evidence>
<feature type="transmembrane region" description="Helical" evidence="8">
    <location>
        <begin position="279"/>
        <end position="297"/>
    </location>
</feature>
<dbReference type="Proteomes" id="UP000028252">
    <property type="component" value="Unassembled WGS sequence"/>
</dbReference>
<dbReference type="SUPFAM" id="SSF103473">
    <property type="entry name" value="MFS general substrate transporter"/>
    <property type="match status" value="1"/>
</dbReference>
<keyword evidence="8" id="KW-0997">Cell inner membrane</keyword>
<dbReference type="NCBIfam" id="TIGR00710">
    <property type="entry name" value="efflux_Bcr_CflA"/>
    <property type="match status" value="1"/>
</dbReference>
<dbReference type="PANTHER" id="PTHR43124">
    <property type="entry name" value="PURINE EFFLUX PUMP PBUE"/>
    <property type="match status" value="1"/>
</dbReference>
<dbReference type="InterPro" id="IPR050189">
    <property type="entry name" value="MFS_Efflux_Transporters"/>
</dbReference>
<keyword evidence="4" id="KW-1003">Cell membrane</keyword>
<feature type="transmembrane region" description="Helical" evidence="8">
    <location>
        <begin position="77"/>
        <end position="96"/>
    </location>
</feature>
<sequence length="406" mass="42434">MTAQTPKRGPSVALMALIAMASPLALNLFVPAMPDAARALQTDISVIQLSFTAYLFTLAFGQLLSGPLADHLGRRPILLGGLALHTCGSLLAAFAPDVSMLIAGRVLQALGGSTAMVLARTIIIDMYGREGAAARMGYIVMCIAIAQSIAPTLGGYINLWAGWNTIFYVSLAMGCIAWLVAFIQLPETCREKSDSLRLKPVIQRYAAVFNSAGYLGYALSTTFIAAAFYMFVGTAPYVVDSLGGNSAQFGTWFLAVSLSFMAGSFLSTRLAKRLSVDQAVILGNSLSLIGALCLLGFTLAGALGFASLFLPIAVVTFGRGLSQPNAQSAAISCSPASAATASGLMGFIQLLTGALIAQIMPFLLDDGPLPIAICIVLAPVAALCAHYYAIRKNRSETLSSQSASSF</sequence>
<evidence type="ECO:0000256" key="1">
    <source>
        <dbReference type="ARBA" id="ARBA00004651"/>
    </source>
</evidence>
<feature type="transmembrane region" description="Helical" evidence="8">
    <location>
        <begin position="369"/>
        <end position="390"/>
    </location>
</feature>
<feature type="transmembrane region" description="Helical" evidence="8">
    <location>
        <begin position="102"/>
        <end position="124"/>
    </location>
</feature>
<accession>A0A081G032</accession>
<dbReference type="PANTHER" id="PTHR43124:SF3">
    <property type="entry name" value="CHLORAMPHENICOL EFFLUX PUMP RV0191"/>
    <property type="match status" value="1"/>
</dbReference>
<dbReference type="GO" id="GO:1990961">
    <property type="term" value="P:xenobiotic detoxification by transmembrane export across the plasma membrane"/>
    <property type="evidence" value="ECO:0007669"/>
    <property type="project" value="InterPro"/>
</dbReference>
<dbReference type="PATRIC" id="fig|1232683.4.peg.1362"/>
<evidence type="ECO:0000313" key="11">
    <source>
        <dbReference type="Proteomes" id="UP000028252"/>
    </source>
</evidence>
<dbReference type="EMBL" id="JMQN01000018">
    <property type="protein sequence ID" value="KEA64137.1"/>
    <property type="molecule type" value="Genomic_DNA"/>
</dbReference>
<keyword evidence="11" id="KW-1185">Reference proteome</keyword>
<proteinExistence type="inferred from homology"/>
<comment type="caution">
    <text evidence="10">The sequence shown here is derived from an EMBL/GenBank/DDBJ whole genome shotgun (WGS) entry which is preliminary data.</text>
</comment>
<dbReference type="InterPro" id="IPR005829">
    <property type="entry name" value="Sugar_transporter_CS"/>
</dbReference>
<feature type="transmembrane region" description="Helical" evidence="8">
    <location>
        <begin position="249"/>
        <end position="267"/>
    </location>
</feature>
<feature type="transmembrane region" description="Helical" evidence="8">
    <location>
        <begin position="303"/>
        <end position="322"/>
    </location>
</feature>
<dbReference type="InterPro" id="IPR020846">
    <property type="entry name" value="MFS_dom"/>
</dbReference>
<evidence type="ECO:0000313" key="10">
    <source>
        <dbReference type="EMBL" id="KEA64137.1"/>
    </source>
</evidence>
<dbReference type="InterPro" id="IPR036259">
    <property type="entry name" value="MFS_trans_sf"/>
</dbReference>
<comment type="similarity">
    <text evidence="2 8">Belongs to the major facilitator superfamily. Bcr/CmlA family.</text>
</comment>
<dbReference type="CDD" id="cd17320">
    <property type="entry name" value="MFS_MdfA_MDR_like"/>
    <property type="match status" value="1"/>
</dbReference>
<feature type="transmembrane region" description="Helical" evidence="8">
    <location>
        <begin position="12"/>
        <end position="32"/>
    </location>
</feature>
<dbReference type="Pfam" id="PF07690">
    <property type="entry name" value="MFS_1"/>
    <property type="match status" value="1"/>
</dbReference>
<feature type="domain" description="Major facilitator superfamily (MFS) profile" evidence="9">
    <location>
        <begin position="11"/>
        <end position="406"/>
    </location>
</feature>
<feature type="transmembrane region" description="Helical" evidence="8">
    <location>
        <begin position="205"/>
        <end position="229"/>
    </location>
</feature>
<feature type="transmembrane region" description="Helical" evidence="8">
    <location>
        <begin position="136"/>
        <end position="159"/>
    </location>
</feature>
<dbReference type="OrthoDB" id="9814303at2"/>
<organism evidence="10 11">
    <name type="scientific">Marinobacterium lacunae</name>
    <dbReference type="NCBI Taxonomy" id="1232683"/>
    <lineage>
        <taxon>Bacteria</taxon>
        <taxon>Pseudomonadati</taxon>
        <taxon>Pseudomonadota</taxon>
        <taxon>Gammaproteobacteria</taxon>
        <taxon>Oceanospirillales</taxon>
        <taxon>Oceanospirillaceae</taxon>
        <taxon>Marinobacterium</taxon>
    </lineage>
</organism>
<dbReference type="InterPro" id="IPR011701">
    <property type="entry name" value="MFS"/>
</dbReference>
<feature type="transmembrane region" description="Helical" evidence="8">
    <location>
        <begin position="165"/>
        <end position="185"/>
    </location>
</feature>
<evidence type="ECO:0000256" key="3">
    <source>
        <dbReference type="ARBA" id="ARBA00022448"/>
    </source>
</evidence>
<evidence type="ECO:0000256" key="4">
    <source>
        <dbReference type="ARBA" id="ARBA00022475"/>
    </source>
</evidence>
<evidence type="ECO:0000256" key="7">
    <source>
        <dbReference type="ARBA" id="ARBA00023136"/>
    </source>
</evidence>
<evidence type="ECO:0000256" key="6">
    <source>
        <dbReference type="ARBA" id="ARBA00022989"/>
    </source>
</evidence>
<name>A0A081G032_9GAMM</name>
<evidence type="ECO:0000256" key="2">
    <source>
        <dbReference type="ARBA" id="ARBA00006236"/>
    </source>
</evidence>
<gene>
    <name evidence="10" type="ORF">ADIMK_1383</name>
</gene>
<dbReference type="AlphaFoldDB" id="A0A081G032"/>
<protein>
    <recommendedName>
        <fullName evidence="8">Bcr/CflA family efflux transporter</fullName>
    </recommendedName>
</protein>
<dbReference type="RefSeq" id="WP_036185532.1">
    <property type="nucleotide sequence ID" value="NZ_JMQN01000018.1"/>
</dbReference>
<keyword evidence="3 8" id="KW-0813">Transport</keyword>
<dbReference type="Gene3D" id="1.20.1720.10">
    <property type="entry name" value="Multidrug resistance protein D"/>
    <property type="match status" value="1"/>
</dbReference>
<evidence type="ECO:0000256" key="5">
    <source>
        <dbReference type="ARBA" id="ARBA00022692"/>
    </source>
</evidence>
<keyword evidence="6 8" id="KW-1133">Transmembrane helix</keyword>
<keyword evidence="5 8" id="KW-0812">Transmembrane</keyword>
<keyword evidence="7 8" id="KW-0472">Membrane</keyword>
<dbReference type="STRING" id="1232683.ADIMK_1383"/>
<evidence type="ECO:0000259" key="9">
    <source>
        <dbReference type="PROSITE" id="PS50850"/>
    </source>
</evidence>
<dbReference type="InterPro" id="IPR004812">
    <property type="entry name" value="Efflux_drug-R_Bcr/CmlA"/>
</dbReference>
<dbReference type="GO" id="GO:0042910">
    <property type="term" value="F:xenobiotic transmembrane transporter activity"/>
    <property type="evidence" value="ECO:0007669"/>
    <property type="project" value="InterPro"/>
</dbReference>
<dbReference type="PROSITE" id="PS00216">
    <property type="entry name" value="SUGAR_TRANSPORT_1"/>
    <property type="match status" value="1"/>
</dbReference>
<dbReference type="eggNOG" id="COG2814">
    <property type="taxonomic scope" value="Bacteria"/>
</dbReference>
<dbReference type="GO" id="GO:0005886">
    <property type="term" value="C:plasma membrane"/>
    <property type="evidence" value="ECO:0007669"/>
    <property type="project" value="UniProtKB-SubCell"/>
</dbReference>
<reference evidence="10 11" key="1">
    <citation type="submission" date="2014-04" db="EMBL/GenBank/DDBJ databases">
        <title>Marinobacterium kochiensis sp. nov., isolated from sediment sample collected from Kochi backwaters in Kerala, India.</title>
        <authorList>
            <person name="Singh A."/>
            <person name="Pinnaka A.K."/>
        </authorList>
    </citation>
    <scope>NUCLEOTIDE SEQUENCE [LARGE SCALE GENOMIC DNA]</scope>
    <source>
        <strain evidence="10 11">AK27</strain>
    </source>
</reference>